<accession>A0A2H3NUJ9</accession>
<evidence type="ECO:0000313" key="1">
    <source>
        <dbReference type="EMBL" id="PEN08031.1"/>
    </source>
</evidence>
<evidence type="ECO:0008006" key="3">
    <source>
        <dbReference type="Google" id="ProtNLM"/>
    </source>
</evidence>
<sequence length="156" mass="17626">MPNRLQEALLGRGWAGRTISREETVEHLNPLVEAHIKLNHAYRAVSRVADDPRVEEALESLLKTARADVGKLSETIFSAGGSAYNGTDLEPDDFDLGPDLDTALPNLIEQEEAFQDAVKTERNDVEHQMRTRAILELVRDNSQERLSVIKRIQKRR</sequence>
<dbReference type="RefSeq" id="WP_098061756.1">
    <property type="nucleotide sequence ID" value="NZ_PDEP01000004.1"/>
</dbReference>
<dbReference type="Proteomes" id="UP000221024">
    <property type="component" value="Unassembled WGS sequence"/>
</dbReference>
<proteinExistence type="predicted"/>
<dbReference type="AlphaFoldDB" id="A0A2H3NUJ9"/>
<organism evidence="1 2">
    <name type="scientific">Longimonas halophila</name>
    <dbReference type="NCBI Taxonomy" id="1469170"/>
    <lineage>
        <taxon>Bacteria</taxon>
        <taxon>Pseudomonadati</taxon>
        <taxon>Rhodothermota</taxon>
        <taxon>Rhodothermia</taxon>
        <taxon>Rhodothermales</taxon>
        <taxon>Salisaetaceae</taxon>
        <taxon>Longimonas</taxon>
    </lineage>
</organism>
<reference evidence="1 2" key="1">
    <citation type="submission" date="2017-10" db="EMBL/GenBank/DDBJ databases">
        <title>Draft genome of Longimonas halophila.</title>
        <authorList>
            <person name="Goh K.M."/>
            <person name="Shamsir M.S."/>
            <person name="Lim S.W."/>
        </authorList>
    </citation>
    <scope>NUCLEOTIDE SEQUENCE [LARGE SCALE GENOMIC DNA]</scope>
    <source>
        <strain evidence="1 2">KCTC 42399</strain>
    </source>
</reference>
<comment type="caution">
    <text evidence="1">The sequence shown here is derived from an EMBL/GenBank/DDBJ whole genome shotgun (WGS) entry which is preliminary data.</text>
</comment>
<name>A0A2H3NUJ9_9BACT</name>
<protein>
    <recommendedName>
        <fullName evidence="3">DUF2383 domain-containing protein</fullName>
    </recommendedName>
</protein>
<evidence type="ECO:0000313" key="2">
    <source>
        <dbReference type="Proteomes" id="UP000221024"/>
    </source>
</evidence>
<dbReference type="EMBL" id="PDEP01000004">
    <property type="protein sequence ID" value="PEN08031.1"/>
    <property type="molecule type" value="Genomic_DNA"/>
</dbReference>
<keyword evidence="2" id="KW-1185">Reference proteome</keyword>
<gene>
    <name evidence="1" type="ORF">CRI93_06200</name>
</gene>
<dbReference type="OrthoDB" id="1493816at2"/>